<dbReference type="PROSITE" id="PS52016">
    <property type="entry name" value="TONB_DEPENDENT_REC_3"/>
    <property type="match status" value="1"/>
</dbReference>
<dbReference type="RefSeq" id="WP_015267440.1">
    <property type="nucleotide sequence ID" value="NC_019904.1"/>
</dbReference>
<proteinExistence type="inferred from homology"/>
<dbReference type="Pfam" id="PF13715">
    <property type="entry name" value="CarbopepD_reg_2"/>
    <property type="match status" value="1"/>
</dbReference>
<gene>
    <name evidence="15" type="ordered locus">Echvi_3684</name>
</gene>
<keyword evidence="5 12" id="KW-0732">Signal</keyword>
<dbReference type="InterPro" id="IPR012910">
    <property type="entry name" value="Plug_dom"/>
</dbReference>
<dbReference type="Proteomes" id="UP000010796">
    <property type="component" value="Chromosome"/>
</dbReference>
<feature type="signal peptide" evidence="12">
    <location>
        <begin position="1"/>
        <end position="29"/>
    </location>
</feature>
<evidence type="ECO:0000256" key="9">
    <source>
        <dbReference type="ARBA" id="ARBA00023237"/>
    </source>
</evidence>
<evidence type="ECO:0000256" key="12">
    <source>
        <dbReference type="SAM" id="SignalP"/>
    </source>
</evidence>
<dbReference type="PANTHER" id="PTHR30069:SF29">
    <property type="entry name" value="HEMOGLOBIN AND HEMOGLOBIN-HAPTOGLOBIN-BINDING PROTEIN 1-RELATED"/>
    <property type="match status" value="1"/>
</dbReference>
<evidence type="ECO:0000256" key="8">
    <source>
        <dbReference type="ARBA" id="ARBA00023170"/>
    </source>
</evidence>
<evidence type="ECO:0000256" key="10">
    <source>
        <dbReference type="PROSITE-ProRule" id="PRU01360"/>
    </source>
</evidence>
<evidence type="ECO:0000256" key="7">
    <source>
        <dbReference type="ARBA" id="ARBA00023136"/>
    </source>
</evidence>
<keyword evidence="4 10" id="KW-0812">Transmembrane</keyword>
<feature type="domain" description="TonB-dependent receptor-like beta-barrel" evidence="13">
    <location>
        <begin position="407"/>
        <end position="932"/>
    </location>
</feature>
<keyword evidence="8 15" id="KW-0675">Receptor</keyword>
<dbReference type="Gene3D" id="2.170.130.10">
    <property type="entry name" value="TonB-dependent receptor, plug domain"/>
    <property type="match status" value="1"/>
</dbReference>
<comment type="subcellular location">
    <subcellularLocation>
        <location evidence="1 10">Cell outer membrane</location>
        <topology evidence="1 10">Multi-pass membrane protein</topology>
    </subcellularLocation>
</comment>
<dbReference type="EMBL" id="CP003346">
    <property type="protein sequence ID" value="AGA79898.1"/>
    <property type="molecule type" value="Genomic_DNA"/>
</dbReference>
<name>L0G3K5_ECHVK</name>
<dbReference type="InterPro" id="IPR036942">
    <property type="entry name" value="Beta-barrel_TonB_sf"/>
</dbReference>
<dbReference type="SUPFAM" id="SSF49464">
    <property type="entry name" value="Carboxypeptidase regulatory domain-like"/>
    <property type="match status" value="1"/>
</dbReference>
<dbReference type="eggNOG" id="COG1629">
    <property type="taxonomic scope" value="Bacteria"/>
</dbReference>
<dbReference type="OrthoDB" id="1109208at2"/>
<sequence length="962" mass="105590">MKKALPKRKATQVFLFFALFLSGISLALAQETTTINGTVTDAGTAETLIGVNILVKGKVVGTVTDLDGNFSLEVQQAPPLTLVVSMVGYTSQEVLITTSNATDLEINLEEQTLLGQEVVVSASRVEESILTSPVSIEQMDILSIKETASDSYYKAIANLKGVDVTSSSINFQILNARGFNSTGNTRFVQLTDGMDTQAPALNFPISNLNGPSELDVETVEFIPGASSALYGPNAFNGILLVNSKNPFDYQGLSAYYKQGVNHINGREGEPQSAQPMYEGAIRYAKAFNNKWAFKLNGSFMRAEDWYGTDMSDLNARSQGDLPFNPGANRVHIFGDEVANNIGLLRNVGAIQQQAAALGIDGYLPSIPDQIVSRTGYEEPYLVDYGAAAYKFNGALHYRINDFLELSYTLNYGSGTSVYTGAQRYSLSDFEISQHKLELTGDNFFLRGYTTRENSGGSFIADLTGVRINDTWKDNSSWFGEYTLAYMGALAQQGVAPGASGTVDQQAAAHQAARGVADQGRIMPGTTEFNNISEQVKSDFIPEGSLFNDRSRMYMAEGQYNFKNEIDFMDLQAGASYRLYELRSNGTIFADVEGNDITISEYGAFAQGAKKVLNDKLKLMASVRYDKNENFKGQVNPRFAAVFSQGNSNIRLSYQTGFRMPTTQGQHIDLNVVSARLLGGLPYYREKYRIFENAFSLASVNNYIAKVGEGYSPAAPEATAELVAVNDLPDLRPEQVKSFEIGYKGLLADNRLLIDAAYYYNIYNDFITQTAVRKAPGPVYPVPANGDQAAINAVNAPALLTPVTTPGQENTFQTYTNLVGSSVKANGAAIGITYNLPKNYTFSGNYNYNKLLTTIEEGFLSDFNTPEHKFNLIFSNRKLTERLGFNVTYRYQTAFRWESSFAAGEVPQVGTVDAQVSYKVKDWKSIIKLGGSNVFNERYFLNYGGPTIGAIYYVSITFDELLN</sequence>
<dbReference type="AlphaFoldDB" id="L0G3K5"/>
<keyword evidence="2 10" id="KW-0813">Transport</keyword>
<dbReference type="InterPro" id="IPR000531">
    <property type="entry name" value="Beta-barrel_TonB"/>
</dbReference>
<organism evidence="15 16">
    <name type="scientific">Echinicola vietnamensis (strain DSM 17526 / LMG 23754 / KMM 6221)</name>
    <dbReference type="NCBI Taxonomy" id="926556"/>
    <lineage>
        <taxon>Bacteria</taxon>
        <taxon>Pseudomonadati</taxon>
        <taxon>Bacteroidota</taxon>
        <taxon>Cytophagia</taxon>
        <taxon>Cytophagales</taxon>
        <taxon>Cyclobacteriaceae</taxon>
        <taxon>Echinicola</taxon>
    </lineage>
</organism>
<evidence type="ECO:0000256" key="4">
    <source>
        <dbReference type="ARBA" id="ARBA00022692"/>
    </source>
</evidence>
<dbReference type="Pfam" id="PF00593">
    <property type="entry name" value="TonB_dep_Rec_b-barrel"/>
    <property type="match status" value="1"/>
</dbReference>
<protein>
    <submittedName>
        <fullName evidence="15">Outer membrane receptor protein</fullName>
    </submittedName>
</protein>
<dbReference type="SUPFAM" id="SSF56935">
    <property type="entry name" value="Porins"/>
    <property type="match status" value="1"/>
</dbReference>
<dbReference type="InterPro" id="IPR037066">
    <property type="entry name" value="Plug_dom_sf"/>
</dbReference>
<evidence type="ECO:0000256" key="3">
    <source>
        <dbReference type="ARBA" id="ARBA00022452"/>
    </source>
</evidence>
<dbReference type="GO" id="GO:0044718">
    <property type="term" value="P:siderophore transmembrane transport"/>
    <property type="evidence" value="ECO:0007669"/>
    <property type="project" value="TreeGrafter"/>
</dbReference>
<evidence type="ECO:0000256" key="6">
    <source>
        <dbReference type="ARBA" id="ARBA00023077"/>
    </source>
</evidence>
<comment type="similarity">
    <text evidence="10 11">Belongs to the TonB-dependent receptor family.</text>
</comment>
<dbReference type="PATRIC" id="fig|926556.3.peg.3878"/>
<dbReference type="GO" id="GO:0009279">
    <property type="term" value="C:cell outer membrane"/>
    <property type="evidence" value="ECO:0007669"/>
    <property type="project" value="UniProtKB-SubCell"/>
</dbReference>
<dbReference type="Pfam" id="PF07715">
    <property type="entry name" value="Plug"/>
    <property type="match status" value="1"/>
</dbReference>
<keyword evidence="6 11" id="KW-0798">TonB box</keyword>
<keyword evidence="7 10" id="KW-0472">Membrane</keyword>
<dbReference type="InterPro" id="IPR008969">
    <property type="entry name" value="CarboxyPept-like_regulatory"/>
</dbReference>
<evidence type="ECO:0000259" key="13">
    <source>
        <dbReference type="Pfam" id="PF00593"/>
    </source>
</evidence>
<dbReference type="PANTHER" id="PTHR30069">
    <property type="entry name" value="TONB-DEPENDENT OUTER MEMBRANE RECEPTOR"/>
    <property type="match status" value="1"/>
</dbReference>
<evidence type="ECO:0000313" key="16">
    <source>
        <dbReference type="Proteomes" id="UP000010796"/>
    </source>
</evidence>
<dbReference type="Gene3D" id="2.60.40.1120">
    <property type="entry name" value="Carboxypeptidase-like, regulatory domain"/>
    <property type="match status" value="1"/>
</dbReference>
<evidence type="ECO:0000256" key="5">
    <source>
        <dbReference type="ARBA" id="ARBA00022729"/>
    </source>
</evidence>
<evidence type="ECO:0000256" key="2">
    <source>
        <dbReference type="ARBA" id="ARBA00022448"/>
    </source>
</evidence>
<keyword evidence="9 10" id="KW-0998">Cell outer membrane</keyword>
<evidence type="ECO:0000256" key="11">
    <source>
        <dbReference type="RuleBase" id="RU003357"/>
    </source>
</evidence>
<feature type="domain" description="TonB-dependent receptor plug" evidence="14">
    <location>
        <begin position="131"/>
        <end position="238"/>
    </location>
</feature>
<evidence type="ECO:0000313" key="15">
    <source>
        <dbReference type="EMBL" id="AGA79898.1"/>
    </source>
</evidence>
<evidence type="ECO:0000259" key="14">
    <source>
        <dbReference type="Pfam" id="PF07715"/>
    </source>
</evidence>
<dbReference type="HOGENOM" id="CLU_307117_0_0_10"/>
<accession>L0G3K5</accession>
<keyword evidence="16" id="KW-1185">Reference proteome</keyword>
<evidence type="ECO:0000256" key="1">
    <source>
        <dbReference type="ARBA" id="ARBA00004571"/>
    </source>
</evidence>
<dbReference type="InterPro" id="IPR039426">
    <property type="entry name" value="TonB-dep_rcpt-like"/>
</dbReference>
<keyword evidence="3 10" id="KW-1134">Transmembrane beta strand</keyword>
<dbReference type="STRING" id="926556.Echvi_3684"/>
<dbReference type="GO" id="GO:0015344">
    <property type="term" value="F:siderophore uptake transmembrane transporter activity"/>
    <property type="evidence" value="ECO:0007669"/>
    <property type="project" value="TreeGrafter"/>
</dbReference>
<dbReference type="KEGG" id="evi:Echvi_3684"/>
<feature type="chain" id="PRO_5003942304" evidence="12">
    <location>
        <begin position="30"/>
        <end position="962"/>
    </location>
</feature>
<reference evidence="16" key="1">
    <citation type="submission" date="2012-02" db="EMBL/GenBank/DDBJ databases">
        <title>The complete genome of Echinicola vietnamensis DSM 17526.</title>
        <authorList>
            <person name="Lucas S."/>
            <person name="Copeland A."/>
            <person name="Lapidus A."/>
            <person name="Glavina del Rio T."/>
            <person name="Dalin E."/>
            <person name="Tice H."/>
            <person name="Bruce D."/>
            <person name="Goodwin L."/>
            <person name="Pitluck S."/>
            <person name="Peters L."/>
            <person name="Ovchinnikova G."/>
            <person name="Teshima H."/>
            <person name="Kyrpides N."/>
            <person name="Mavromatis K."/>
            <person name="Ivanova N."/>
            <person name="Brettin T."/>
            <person name="Detter J.C."/>
            <person name="Han C."/>
            <person name="Larimer F."/>
            <person name="Land M."/>
            <person name="Hauser L."/>
            <person name="Markowitz V."/>
            <person name="Cheng J.-F."/>
            <person name="Hugenholtz P."/>
            <person name="Woyke T."/>
            <person name="Wu D."/>
            <person name="Brambilla E."/>
            <person name="Klenk H.-P."/>
            <person name="Eisen J.A."/>
        </authorList>
    </citation>
    <scope>NUCLEOTIDE SEQUENCE [LARGE SCALE GENOMIC DNA]</scope>
    <source>
        <strain evidence="16">DSM 17526 / LMG 23754 / KMM 6221</strain>
    </source>
</reference>
<dbReference type="Gene3D" id="2.40.170.20">
    <property type="entry name" value="TonB-dependent receptor, beta-barrel domain"/>
    <property type="match status" value="1"/>
</dbReference>